<feature type="compositionally biased region" description="Low complexity" evidence="1">
    <location>
        <begin position="101"/>
        <end position="112"/>
    </location>
</feature>
<organism evidence="2 3">
    <name type="scientific">Roseicyclus marinus</name>
    <dbReference type="NCBI Taxonomy" id="2161673"/>
    <lineage>
        <taxon>Bacteria</taxon>
        <taxon>Pseudomonadati</taxon>
        <taxon>Pseudomonadota</taxon>
        <taxon>Alphaproteobacteria</taxon>
        <taxon>Rhodobacterales</taxon>
        <taxon>Roseobacteraceae</taxon>
        <taxon>Roseicyclus</taxon>
    </lineage>
</organism>
<proteinExistence type="predicted"/>
<dbReference type="PROSITE" id="PS51257">
    <property type="entry name" value="PROKAR_LIPOPROTEIN"/>
    <property type="match status" value="1"/>
</dbReference>
<feature type="compositionally biased region" description="Low complexity" evidence="1">
    <location>
        <begin position="365"/>
        <end position="379"/>
    </location>
</feature>
<name>A0AA48H385_9RHOB</name>
<sequence length="675" mass="70025">MSDANKILTVSYGTFSCTLEGFDNPFQAMKVIAEYFRDLAAEDRFFGAEPPTPDTEMLHRITEAAIQRRVEARMMESGLLLRQHADTVPAPQTAPQPPAQPAVADTAPQPQAGPRQDADTGIESALPDTAPPPASRSDEPKAAAAIAETKAEPAPPAPIPVAQATAPAPVPSAADITADAPVEGEGAGDDTLAAVAAALAADLPQTATNAQSVAATAARDAAIDPILLDEAEDDAEPEDEPHSIFAAAENDGDTTQGESEDEDDFFADTPAMDGVSVAERLARIRQASADASGDDTSAIVRETPQAAPAPAPAATATPPAAFAEDDFDDANAPTDDDAAIAAAIASVTAPQPGQPARRDGAGNLPQAATGAPTATAAPQDAIAAASPAPGVDLRLLSETDQADRLFDATDARLADADTSRRRANIEHLKAAVAARSAERQLSPGDEATIGDGTADYRDDLAQVMRPRRVRVDVTRRAADARPAPLVLVSEQRIEAEETAPPVEAIRPRRVGLAEAQAQSPLRLADAAPQAAAPARPRPVTNSLVQLAQRAGMIMSRGKTAPLADTAADAPAPAAPAQTAAATTLEAHGDRFAQILEDSDAVEIEDVVELAAVYASDAFGTGSFDRTALFDMIAEATENSIRRRDILEAFSALIRSGRIERLPNGTFHLVDDTDTL</sequence>
<dbReference type="AlphaFoldDB" id="A0AA48H385"/>
<reference evidence="2 3" key="1">
    <citation type="submission" date="2023-01" db="EMBL/GenBank/DDBJ databases">
        <title>Complete genome sequence of Roseicyclus marinus strain Dej080120_10.</title>
        <authorList>
            <person name="Ueki S."/>
            <person name="Maruyama F."/>
        </authorList>
    </citation>
    <scope>NUCLEOTIDE SEQUENCE [LARGE SCALE GENOMIC DNA]</scope>
    <source>
        <strain evidence="2 3">Dej080120_10</strain>
    </source>
</reference>
<protein>
    <recommendedName>
        <fullName evidence="4">Lipoprotein</fullName>
    </recommendedName>
</protein>
<feature type="compositionally biased region" description="Low complexity" evidence="1">
    <location>
        <begin position="287"/>
        <end position="298"/>
    </location>
</feature>
<evidence type="ECO:0000313" key="2">
    <source>
        <dbReference type="EMBL" id="BDW84497.1"/>
    </source>
</evidence>
<feature type="region of interest" description="Disordered" evidence="1">
    <location>
        <begin position="227"/>
        <end position="268"/>
    </location>
</feature>
<dbReference type="EMBL" id="AP027266">
    <property type="protein sequence ID" value="BDW84497.1"/>
    <property type="molecule type" value="Genomic_DNA"/>
</dbReference>
<dbReference type="RefSeq" id="WP_338274414.1">
    <property type="nucleotide sequence ID" value="NZ_AP027266.1"/>
</dbReference>
<feature type="compositionally biased region" description="Low complexity" evidence="1">
    <location>
        <begin position="306"/>
        <end position="322"/>
    </location>
</feature>
<keyword evidence="3" id="KW-1185">Reference proteome</keyword>
<feature type="compositionally biased region" description="Acidic residues" evidence="1">
    <location>
        <begin position="227"/>
        <end position="239"/>
    </location>
</feature>
<dbReference type="KEGG" id="rmai:MACH21_06740"/>
<accession>A0AA48H385</accession>
<feature type="compositionally biased region" description="Acidic residues" evidence="1">
    <location>
        <begin position="323"/>
        <end position="338"/>
    </location>
</feature>
<evidence type="ECO:0000256" key="1">
    <source>
        <dbReference type="SAM" id="MobiDB-lite"/>
    </source>
</evidence>
<feature type="region of interest" description="Disordered" evidence="1">
    <location>
        <begin position="88"/>
        <end position="172"/>
    </location>
</feature>
<evidence type="ECO:0008006" key="4">
    <source>
        <dbReference type="Google" id="ProtNLM"/>
    </source>
</evidence>
<evidence type="ECO:0000313" key="3">
    <source>
        <dbReference type="Proteomes" id="UP001337723"/>
    </source>
</evidence>
<feature type="region of interest" description="Disordered" evidence="1">
    <location>
        <begin position="287"/>
        <end position="379"/>
    </location>
</feature>
<dbReference type="Proteomes" id="UP001337723">
    <property type="component" value="Chromosome"/>
</dbReference>
<gene>
    <name evidence="2" type="ORF">MACH21_06740</name>
</gene>
<feature type="compositionally biased region" description="Low complexity" evidence="1">
    <location>
        <begin position="160"/>
        <end position="172"/>
    </location>
</feature>